<protein>
    <submittedName>
        <fullName evidence="1">Uncharacterized protein</fullName>
    </submittedName>
</protein>
<dbReference type="KEGG" id="eio:H9L01_10300"/>
<reference evidence="1 2" key="1">
    <citation type="submission" date="2020-08" db="EMBL/GenBank/DDBJ databases">
        <title>Genome sequence of Erysipelothrix inopinata DSM 15511T.</title>
        <authorList>
            <person name="Hyun D.-W."/>
            <person name="Bae J.-W."/>
        </authorList>
    </citation>
    <scope>NUCLEOTIDE SEQUENCE [LARGE SCALE GENOMIC DNA]</scope>
    <source>
        <strain evidence="1 2">DSM 15511</strain>
    </source>
</reference>
<evidence type="ECO:0000313" key="1">
    <source>
        <dbReference type="EMBL" id="QNN60738.1"/>
    </source>
</evidence>
<evidence type="ECO:0000313" key="2">
    <source>
        <dbReference type="Proteomes" id="UP000515928"/>
    </source>
</evidence>
<proteinExistence type="predicted"/>
<dbReference type="AlphaFoldDB" id="A0A7G9RYR3"/>
<dbReference type="RefSeq" id="WP_187533861.1">
    <property type="nucleotide sequence ID" value="NZ_CBCSHU010000023.1"/>
</dbReference>
<gene>
    <name evidence="1" type="ORF">H9L01_10300</name>
</gene>
<keyword evidence="2" id="KW-1185">Reference proteome</keyword>
<dbReference type="EMBL" id="CP060715">
    <property type="protein sequence ID" value="QNN60738.1"/>
    <property type="molecule type" value="Genomic_DNA"/>
</dbReference>
<accession>A0A7G9RYR3</accession>
<organism evidence="1 2">
    <name type="scientific">Erysipelothrix inopinata</name>
    <dbReference type="NCBI Taxonomy" id="225084"/>
    <lineage>
        <taxon>Bacteria</taxon>
        <taxon>Bacillati</taxon>
        <taxon>Bacillota</taxon>
        <taxon>Erysipelotrichia</taxon>
        <taxon>Erysipelotrichales</taxon>
        <taxon>Erysipelotrichaceae</taxon>
        <taxon>Erysipelothrix</taxon>
    </lineage>
</organism>
<name>A0A7G9RYR3_9FIRM</name>
<dbReference type="Proteomes" id="UP000515928">
    <property type="component" value="Chromosome"/>
</dbReference>
<sequence>MKKKYLVLADGEIGTVNLENYLTYDLRQGHKSKEIMDIYEVENPALCSTVREWIISHEPDAIIVVGRSEEYLWVATIVARLFGQFNSWNEQRSNPFGKTVIKVAGKDVELIAIESLSDWGYVDETLR</sequence>